<protein>
    <submittedName>
        <fullName evidence="1">Uncharacterized protein</fullName>
    </submittedName>
</protein>
<evidence type="ECO:0000313" key="1">
    <source>
        <dbReference type="EMBL" id="MDO6575045.1"/>
    </source>
</evidence>
<dbReference type="AlphaFoldDB" id="A0AAW7YU50"/>
<name>A0AAW7YU50_9STAP</name>
<organism evidence="1 2">
    <name type="scientific">Staphylococcus pasteuri_A</name>
    <dbReference type="NCBI Taxonomy" id="3062664"/>
    <lineage>
        <taxon>Bacteria</taxon>
        <taxon>Bacillati</taxon>
        <taxon>Bacillota</taxon>
        <taxon>Bacilli</taxon>
        <taxon>Bacillales</taxon>
        <taxon>Staphylococcaceae</taxon>
        <taxon>Staphylococcus</taxon>
    </lineage>
</organism>
<comment type="caution">
    <text evidence="1">The sequence shown here is derived from an EMBL/GenBank/DDBJ whole genome shotgun (WGS) entry which is preliminary data.</text>
</comment>
<dbReference type="EMBL" id="JAUOQO010000133">
    <property type="protein sequence ID" value="MDO6575045.1"/>
    <property type="molecule type" value="Genomic_DNA"/>
</dbReference>
<sequence>MQADVMSDLNTGLDQASDLFRIGSATHEIAGYPDRLARKTEIFCCPIAPVGDGKTGSRLPLESLSQVTSQFGSIKKLWHYALSFFAVVLVYM</sequence>
<reference evidence="1" key="1">
    <citation type="submission" date="2023-07" db="EMBL/GenBank/DDBJ databases">
        <title>Genome content predicts the carbon catabolic preferences of heterotrophic bacteria.</title>
        <authorList>
            <person name="Gralka M."/>
        </authorList>
    </citation>
    <scope>NUCLEOTIDE SEQUENCE</scope>
    <source>
        <strain evidence="1">E2R20</strain>
    </source>
</reference>
<feature type="non-terminal residue" evidence="1">
    <location>
        <position position="92"/>
    </location>
</feature>
<keyword evidence="2" id="KW-1185">Reference proteome</keyword>
<dbReference type="Proteomes" id="UP001170310">
    <property type="component" value="Unassembled WGS sequence"/>
</dbReference>
<proteinExistence type="predicted"/>
<gene>
    <name evidence="1" type="ORF">Q4528_13095</name>
</gene>
<dbReference type="RefSeq" id="WP_303521921.1">
    <property type="nucleotide sequence ID" value="NZ_JAUOQO010000133.1"/>
</dbReference>
<accession>A0AAW7YU50</accession>
<evidence type="ECO:0000313" key="2">
    <source>
        <dbReference type="Proteomes" id="UP001170310"/>
    </source>
</evidence>